<evidence type="ECO:0000256" key="5">
    <source>
        <dbReference type="ARBA" id="ARBA00022692"/>
    </source>
</evidence>
<keyword evidence="6" id="KW-0460">Magnesium</keyword>
<name>A0A1I5RZ11_9FIRM</name>
<feature type="transmembrane region" description="Helical" evidence="13">
    <location>
        <begin position="244"/>
        <end position="267"/>
    </location>
</feature>
<reference evidence="15" key="1">
    <citation type="submission" date="2016-10" db="EMBL/GenBank/DDBJ databases">
        <authorList>
            <person name="Varghese N."/>
            <person name="Submissions S."/>
        </authorList>
    </citation>
    <scope>NUCLEOTIDE SEQUENCE [LARGE SCALE GENOMIC DNA]</scope>
    <source>
        <strain evidence="15">P18</strain>
    </source>
</reference>
<evidence type="ECO:0000313" key="14">
    <source>
        <dbReference type="EMBL" id="SFP63674.1"/>
    </source>
</evidence>
<keyword evidence="9 13" id="KW-0472">Membrane</keyword>
<dbReference type="PANTHER" id="PTHR46494:SF1">
    <property type="entry name" value="CORA FAMILY METAL ION TRANSPORTER (EUROFUNG)"/>
    <property type="match status" value="1"/>
</dbReference>
<evidence type="ECO:0000256" key="2">
    <source>
        <dbReference type="ARBA" id="ARBA00009765"/>
    </source>
</evidence>
<dbReference type="OrthoDB" id="9803416at2"/>
<comment type="function">
    <text evidence="11">Mediates influx of magnesium ions. Alternates between open and closed states. Activated by low cytoplasmic Mg(2+) levels. Inactive when cytoplasmic Mg(2+) levels are high.</text>
</comment>
<dbReference type="InterPro" id="IPR045861">
    <property type="entry name" value="CorA_cytoplasmic_dom"/>
</dbReference>
<keyword evidence="7 13" id="KW-1133">Transmembrane helix</keyword>
<dbReference type="GO" id="GO:0000287">
    <property type="term" value="F:magnesium ion binding"/>
    <property type="evidence" value="ECO:0007669"/>
    <property type="project" value="TreeGrafter"/>
</dbReference>
<evidence type="ECO:0000256" key="12">
    <source>
        <dbReference type="SAM" id="Coils"/>
    </source>
</evidence>
<dbReference type="EMBL" id="FOXO01000005">
    <property type="protein sequence ID" value="SFP63674.1"/>
    <property type="molecule type" value="Genomic_DNA"/>
</dbReference>
<dbReference type="GO" id="GO:0005886">
    <property type="term" value="C:plasma membrane"/>
    <property type="evidence" value="ECO:0007669"/>
    <property type="project" value="UniProtKB-SubCell"/>
</dbReference>
<evidence type="ECO:0000256" key="10">
    <source>
        <dbReference type="ARBA" id="ARBA00034269"/>
    </source>
</evidence>
<dbReference type="Pfam" id="PF01544">
    <property type="entry name" value="CorA"/>
    <property type="match status" value="1"/>
</dbReference>
<keyword evidence="15" id="KW-1185">Reference proteome</keyword>
<dbReference type="CDD" id="cd12826">
    <property type="entry name" value="EcCorA_ZntB-like_u1"/>
    <property type="match status" value="1"/>
</dbReference>
<evidence type="ECO:0000256" key="3">
    <source>
        <dbReference type="ARBA" id="ARBA00022448"/>
    </source>
</evidence>
<dbReference type="Gene3D" id="1.20.58.340">
    <property type="entry name" value="Magnesium transport protein CorA, transmembrane region"/>
    <property type="match status" value="2"/>
</dbReference>
<keyword evidence="12" id="KW-0175">Coiled coil</keyword>
<evidence type="ECO:0000313" key="15">
    <source>
        <dbReference type="Proteomes" id="UP000182624"/>
    </source>
</evidence>
<evidence type="ECO:0000256" key="13">
    <source>
        <dbReference type="SAM" id="Phobius"/>
    </source>
</evidence>
<dbReference type="GO" id="GO:0015095">
    <property type="term" value="F:magnesium ion transmembrane transporter activity"/>
    <property type="evidence" value="ECO:0007669"/>
    <property type="project" value="TreeGrafter"/>
</dbReference>
<keyword evidence="8" id="KW-0406">Ion transport</keyword>
<sequence length="305" mass="35804">MYYLIKNTLEECSAEQCHDADSPYVAILTPEQWLEQNENFDMGIDFDMNSDDILTTKADVNYDSLTGTFCLPVQSTGSETPESFSFALDETGIVFIDQGKSALNIVKRIKQNKKWRKPSLERFLYDFLEQIIHNDLQLMQLYERELNDIEKEIMENAEDAHMQRNNEIRGDIRDLRIHYEQLQDFGQELEENENGFFNEENLRYFHMFSNRVDRLYDAATHLRDYTIQLNDLYQSQLDVKQNRIMTVLTVVTTIFMPLTLIAGWYGMNFKYMPELESRLGYPVIIGLSILIVVGSLTFFKIKKIL</sequence>
<evidence type="ECO:0000256" key="11">
    <source>
        <dbReference type="ARBA" id="ARBA00045497"/>
    </source>
</evidence>
<dbReference type="GO" id="GO:0050897">
    <property type="term" value="F:cobalt ion binding"/>
    <property type="evidence" value="ECO:0007669"/>
    <property type="project" value="TreeGrafter"/>
</dbReference>
<evidence type="ECO:0000256" key="8">
    <source>
        <dbReference type="ARBA" id="ARBA00023065"/>
    </source>
</evidence>
<evidence type="ECO:0000256" key="9">
    <source>
        <dbReference type="ARBA" id="ARBA00023136"/>
    </source>
</evidence>
<accession>A0A1I5RZ11</accession>
<organism evidence="14 15">
    <name type="scientific">Butyrivibrio proteoclasticus</name>
    <dbReference type="NCBI Taxonomy" id="43305"/>
    <lineage>
        <taxon>Bacteria</taxon>
        <taxon>Bacillati</taxon>
        <taxon>Bacillota</taxon>
        <taxon>Clostridia</taxon>
        <taxon>Lachnospirales</taxon>
        <taxon>Lachnospiraceae</taxon>
        <taxon>Butyrivibrio</taxon>
    </lineage>
</organism>
<dbReference type="GO" id="GO:0015087">
    <property type="term" value="F:cobalt ion transmembrane transporter activity"/>
    <property type="evidence" value="ECO:0007669"/>
    <property type="project" value="TreeGrafter"/>
</dbReference>
<evidence type="ECO:0000256" key="1">
    <source>
        <dbReference type="ARBA" id="ARBA00004651"/>
    </source>
</evidence>
<protein>
    <submittedName>
        <fullName evidence="14">Magnesium transporter</fullName>
    </submittedName>
</protein>
<evidence type="ECO:0000256" key="6">
    <source>
        <dbReference type="ARBA" id="ARBA00022842"/>
    </source>
</evidence>
<keyword evidence="4" id="KW-1003">Cell membrane</keyword>
<comment type="catalytic activity">
    <reaction evidence="10">
        <text>Mg(2+)(in) = Mg(2+)(out)</text>
        <dbReference type="Rhea" id="RHEA:29827"/>
        <dbReference type="ChEBI" id="CHEBI:18420"/>
    </reaction>
</comment>
<gene>
    <name evidence="14" type="ORF">SAMN04487928_10534</name>
</gene>
<dbReference type="Proteomes" id="UP000182624">
    <property type="component" value="Unassembled WGS sequence"/>
</dbReference>
<dbReference type="InterPro" id="IPR045863">
    <property type="entry name" value="CorA_TM1_TM2"/>
</dbReference>
<comment type="subcellular location">
    <subcellularLocation>
        <location evidence="1">Cell membrane</location>
        <topology evidence="1">Multi-pass membrane protein</topology>
    </subcellularLocation>
</comment>
<dbReference type="FunFam" id="1.20.58.340:FF:000004">
    <property type="entry name" value="Magnesium transport protein CorA"/>
    <property type="match status" value="1"/>
</dbReference>
<keyword evidence="3" id="KW-0813">Transport</keyword>
<keyword evidence="5 13" id="KW-0812">Transmembrane</keyword>
<dbReference type="SUPFAM" id="SSF143865">
    <property type="entry name" value="CorA soluble domain-like"/>
    <property type="match status" value="1"/>
</dbReference>
<dbReference type="SUPFAM" id="SSF144083">
    <property type="entry name" value="Magnesium transport protein CorA, transmembrane region"/>
    <property type="match status" value="1"/>
</dbReference>
<evidence type="ECO:0000256" key="4">
    <source>
        <dbReference type="ARBA" id="ARBA00022475"/>
    </source>
</evidence>
<dbReference type="InterPro" id="IPR002523">
    <property type="entry name" value="MgTranspt_CorA/ZnTranspt_ZntB"/>
</dbReference>
<dbReference type="RefSeq" id="WP_074884915.1">
    <property type="nucleotide sequence ID" value="NZ_FOXO01000005.1"/>
</dbReference>
<feature type="coiled-coil region" evidence="12">
    <location>
        <begin position="132"/>
        <end position="159"/>
    </location>
</feature>
<dbReference type="AlphaFoldDB" id="A0A1I5RZ11"/>
<feature type="transmembrane region" description="Helical" evidence="13">
    <location>
        <begin position="279"/>
        <end position="299"/>
    </location>
</feature>
<dbReference type="PANTHER" id="PTHR46494">
    <property type="entry name" value="CORA FAMILY METAL ION TRANSPORTER (EUROFUNG)"/>
    <property type="match status" value="1"/>
</dbReference>
<evidence type="ECO:0000256" key="7">
    <source>
        <dbReference type="ARBA" id="ARBA00022989"/>
    </source>
</evidence>
<proteinExistence type="inferred from homology"/>
<comment type="similarity">
    <text evidence="2">Belongs to the CorA metal ion transporter (MIT) (TC 1.A.35) family.</text>
</comment>